<dbReference type="GeneID" id="73344590"/>
<accession>A0A9Q8SX32</accession>
<evidence type="ECO:0000313" key="3">
    <source>
        <dbReference type="Proteomes" id="UP000830671"/>
    </source>
</evidence>
<dbReference type="Proteomes" id="UP000830671">
    <property type="component" value="Chromosome 5"/>
</dbReference>
<reference evidence="2" key="1">
    <citation type="journal article" date="2021" name="Mol. Plant Microbe Interact.">
        <title>Complete Genome Sequence of the Plant-Pathogenic Fungus Colletotrichum lupini.</title>
        <authorList>
            <person name="Baroncelli R."/>
            <person name="Pensec F."/>
            <person name="Da Lio D."/>
            <person name="Boufleur T."/>
            <person name="Vicente I."/>
            <person name="Sarrocco S."/>
            <person name="Picot A."/>
            <person name="Baraldi E."/>
            <person name="Sukno S."/>
            <person name="Thon M."/>
            <person name="Le Floch G."/>
        </authorList>
    </citation>
    <scope>NUCLEOTIDE SEQUENCE</scope>
    <source>
        <strain evidence="2">IMI 504893</strain>
    </source>
</reference>
<dbReference type="RefSeq" id="XP_049146725.1">
    <property type="nucleotide sequence ID" value="XM_049289580.1"/>
</dbReference>
<feature type="region of interest" description="Disordered" evidence="1">
    <location>
        <begin position="1"/>
        <end position="61"/>
    </location>
</feature>
<dbReference type="KEGG" id="clup:CLUP02_10604"/>
<evidence type="ECO:0000313" key="2">
    <source>
        <dbReference type="EMBL" id="UQC85108.1"/>
    </source>
</evidence>
<dbReference type="EMBL" id="CP019477">
    <property type="protein sequence ID" value="UQC85108.1"/>
    <property type="molecule type" value="Genomic_DNA"/>
</dbReference>
<gene>
    <name evidence="2" type="ORF">CLUP02_10604</name>
</gene>
<sequence length="61" mass="6531">MTGERAGVMENKQVPPSTPPPGANTDQLPTTMMGRMRRRGPRSAPDQDVAKEVQAQGDLLG</sequence>
<dbReference type="AlphaFoldDB" id="A0A9Q8SX32"/>
<protein>
    <submittedName>
        <fullName evidence="2">Uncharacterized protein</fullName>
    </submittedName>
</protein>
<keyword evidence="3" id="KW-1185">Reference proteome</keyword>
<evidence type="ECO:0000256" key="1">
    <source>
        <dbReference type="SAM" id="MobiDB-lite"/>
    </source>
</evidence>
<organism evidence="2 3">
    <name type="scientific">Colletotrichum lupini</name>
    <dbReference type="NCBI Taxonomy" id="145971"/>
    <lineage>
        <taxon>Eukaryota</taxon>
        <taxon>Fungi</taxon>
        <taxon>Dikarya</taxon>
        <taxon>Ascomycota</taxon>
        <taxon>Pezizomycotina</taxon>
        <taxon>Sordariomycetes</taxon>
        <taxon>Hypocreomycetidae</taxon>
        <taxon>Glomerellales</taxon>
        <taxon>Glomerellaceae</taxon>
        <taxon>Colletotrichum</taxon>
        <taxon>Colletotrichum acutatum species complex</taxon>
    </lineage>
</organism>
<name>A0A9Q8SX32_9PEZI</name>
<proteinExistence type="predicted"/>